<dbReference type="Proteomes" id="UP000001194">
    <property type="component" value="Unassembled WGS sequence"/>
</dbReference>
<dbReference type="EMBL" id="DS547125">
    <property type="protein sequence ID" value="EDR03283.1"/>
    <property type="molecule type" value="Genomic_DNA"/>
</dbReference>
<evidence type="ECO:0000313" key="3">
    <source>
        <dbReference type="Proteomes" id="UP000001194"/>
    </source>
</evidence>
<dbReference type="AlphaFoldDB" id="B0DPW6"/>
<organism evidence="3">
    <name type="scientific">Laccaria bicolor (strain S238N-H82 / ATCC MYA-4686)</name>
    <name type="common">Bicoloured deceiver</name>
    <name type="synonym">Laccaria laccata var. bicolor</name>
    <dbReference type="NCBI Taxonomy" id="486041"/>
    <lineage>
        <taxon>Eukaryota</taxon>
        <taxon>Fungi</taxon>
        <taxon>Dikarya</taxon>
        <taxon>Basidiomycota</taxon>
        <taxon>Agaricomycotina</taxon>
        <taxon>Agaricomycetes</taxon>
        <taxon>Agaricomycetidae</taxon>
        <taxon>Agaricales</taxon>
        <taxon>Agaricineae</taxon>
        <taxon>Hydnangiaceae</taxon>
        <taxon>Laccaria</taxon>
    </lineage>
</organism>
<dbReference type="GeneID" id="6081801"/>
<proteinExistence type="predicted"/>
<protein>
    <submittedName>
        <fullName evidence="2">Predicted protein</fullName>
    </submittedName>
</protein>
<dbReference type="RefSeq" id="XP_001886079.1">
    <property type="nucleotide sequence ID" value="XM_001886044.1"/>
</dbReference>
<evidence type="ECO:0000313" key="2">
    <source>
        <dbReference type="EMBL" id="EDR03283.1"/>
    </source>
</evidence>
<feature type="region of interest" description="Disordered" evidence="1">
    <location>
        <begin position="121"/>
        <end position="141"/>
    </location>
</feature>
<sequence length="141" mass="15566">MFVPSFYAPPYTSHSSGNPVRCVKIKKLKGLLCRTLNTAAALKSTTPVTRRISRPLYDRIFSELWSPDGFNVYLMLFNFSDSVGGQFALRSIGKHRPLVENDVNLVFSSLRQSSAKGQLCIQPSTNIGTNSPDTESTTSMS</sequence>
<dbReference type="HOGENOM" id="CLU_1825617_0_0_1"/>
<reference evidence="2 3" key="1">
    <citation type="journal article" date="2008" name="Nature">
        <title>The genome of Laccaria bicolor provides insights into mycorrhizal symbiosis.</title>
        <authorList>
            <person name="Martin F."/>
            <person name="Aerts A."/>
            <person name="Ahren D."/>
            <person name="Brun A."/>
            <person name="Danchin E.G.J."/>
            <person name="Duchaussoy F."/>
            <person name="Gibon J."/>
            <person name="Kohler A."/>
            <person name="Lindquist E."/>
            <person name="Pereda V."/>
            <person name="Salamov A."/>
            <person name="Shapiro H.J."/>
            <person name="Wuyts J."/>
            <person name="Blaudez D."/>
            <person name="Buee M."/>
            <person name="Brokstein P."/>
            <person name="Canbaeck B."/>
            <person name="Cohen D."/>
            <person name="Courty P.E."/>
            <person name="Coutinho P.M."/>
            <person name="Delaruelle C."/>
            <person name="Detter J.C."/>
            <person name="Deveau A."/>
            <person name="DiFazio S."/>
            <person name="Duplessis S."/>
            <person name="Fraissinet-Tachet L."/>
            <person name="Lucic E."/>
            <person name="Frey-Klett P."/>
            <person name="Fourrey C."/>
            <person name="Feussner I."/>
            <person name="Gay G."/>
            <person name="Grimwood J."/>
            <person name="Hoegger P.J."/>
            <person name="Jain P."/>
            <person name="Kilaru S."/>
            <person name="Labbe J."/>
            <person name="Lin Y.C."/>
            <person name="Legue V."/>
            <person name="Le Tacon F."/>
            <person name="Marmeisse R."/>
            <person name="Melayah D."/>
            <person name="Montanini B."/>
            <person name="Muratet M."/>
            <person name="Nehls U."/>
            <person name="Niculita-Hirzel H."/>
            <person name="Oudot-Le Secq M.P."/>
            <person name="Peter M."/>
            <person name="Quesneville H."/>
            <person name="Rajashekar B."/>
            <person name="Reich M."/>
            <person name="Rouhier N."/>
            <person name="Schmutz J."/>
            <person name="Yin T."/>
            <person name="Chalot M."/>
            <person name="Henrissat B."/>
            <person name="Kuees U."/>
            <person name="Lucas S."/>
            <person name="Van de Peer Y."/>
            <person name="Podila G.K."/>
            <person name="Polle A."/>
            <person name="Pukkila P.J."/>
            <person name="Richardson P.M."/>
            <person name="Rouze P."/>
            <person name="Sanders I.R."/>
            <person name="Stajich J.E."/>
            <person name="Tunlid A."/>
            <person name="Tuskan G."/>
            <person name="Grigoriev I.V."/>
        </authorList>
    </citation>
    <scope>NUCLEOTIDE SEQUENCE [LARGE SCALE GENOMIC DNA]</scope>
    <source>
        <strain evidence="3">S238N-H82 / ATCC MYA-4686</strain>
    </source>
</reference>
<dbReference type="InParanoid" id="B0DPW6"/>
<gene>
    <name evidence="2" type="ORF">LACBIDRAFT_331582</name>
</gene>
<name>B0DPW6_LACBS</name>
<keyword evidence="3" id="KW-1185">Reference proteome</keyword>
<dbReference type="KEGG" id="lbc:LACBIDRAFT_331582"/>
<evidence type="ECO:0000256" key="1">
    <source>
        <dbReference type="SAM" id="MobiDB-lite"/>
    </source>
</evidence>
<accession>B0DPW6</accession>